<reference evidence="4 6" key="2">
    <citation type="submission" date="2016-08" db="EMBL/GenBank/DDBJ databases">
        <title>Genome sequencing of Lactobacillus plantarum JSA22, isolated from fermented soybean paste.</title>
        <authorList>
            <person name="Choi H.S."/>
        </authorList>
    </citation>
    <scope>NUCLEOTIDE SEQUENCE [LARGE SCALE GENOMIC DNA]</scope>
    <source>
        <strain evidence="4 6">JSA22</strain>
    </source>
</reference>
<proteinExistence type="predicted"/>
<comment type="caution">
    <text evidence="3">The sequence shown here is derived from an EMBL/GenBank/DDBJ whole genome shotgun (WGS) entry which is preliminary data.</text>
</comment>
<feature type="domain" description="DUF6287" evidence="2">
    <location>
        <begin position="248"/>
        <end position="280"/>
    </location>
</feature>
<accession>A0A165RSF1</accession>
<reference evidence="3 5" key="1">
    <citation type="submission" date="2016-03" db="EMBL/GenBank/DDBJ databases">
        <title>Comparative genomics of 54 Lactobacillus plantarum strains reveals genomic uncoupling from niche constraints.</title>
        <authorList>
            <person name="Martino M.E."/>
        </authorList>
    </citation>
    <scope>NUCLEOTIDE SEQUENCE [LARGE SCALE GENOMIC DNA]</scope>
    <source>
        <strain evidence="3 5">19.1</strain>
    </source>
</reference>
<dbReference type="Pfam" id="PF19804">
    <property type="entry name" value="DUF6287"/>
    <property type="match status" value="1"/>
</dbReference>
<dbReference type="Proteomes" id="UP000076882">
    <property type="component" value="Unassembled WGS sequence"/>
</dbReference>
<evidence type="ECO:0000259" key="2">
    <source>
        <dbReference type="Pfam" id="PF19804"/>
    </source>
</evidence>
<dbReference type="PATRIC" id="fig|1590.155.peg.2054"/>
<organism evidence="3 5">
    <name type="scientific">Lactiplantibacillus plantarum</name>
    <name type="common">Lactobacillus plantarum</name>
    <dbReference type="NCBI Taxonomy" id="1590"/>
    <lineage>
        <taxon>Bacteria</taxon>
        <taxon>Bacillati</taxon>
        <taxon>Bacillota</taxon>
        <taxon>Bacilli</taxon>
        <taxon>Lactobacillales</taxon>
        <taxon>Lactobacillaceae</taxon>
        <taxon>Lactiplantibacillus</taxon>
    </lineage>
</organism>
<feature type="compositionally biased region" description="Polar residues" evidence="1">
    <location>
        <begin position="71"/>
        <end position="81"/>
    </location>
</feature>
<name>A0A165RSF1_LACPN</name>
<gene>
    <name evidence="3" type="ORF">Lp19_1483</name>
    <name evidence="4" type="ORF">LPJSA22_02414</name>
</gene>
<dbReference type="EMBL" id="MCOL01000001">
    <property type="protein sequence ID" value="ODO62400.1"/>
    <property type="molecule type" value="Genomic_DNA"/>
</dbReference>
<evidence type="ECO:0000313" key="5">
    <source>
        <dbReference type="Proteomes" id="UP000076882"/>
    </source>
</evidence>
<sequence>MPWIQSGKKGDQILKKSETVCISLLLLLFISGCGSSQQASQASHADKKHGVSVVKVKPKVITDKAHKTNDATKATSTSVNASSQSTKTTSQQRGATTMNLNEISQGSYGSLLGDWKEVASSVNKHDTKGDVWQSPEAGAKLTVKDTKISDGEIALASGKFEDANGDEEAVTTTIKQEKGALHIDGDIGAAAVTYWFYPKGVAISGWGDNVPATIKTDTERIITRTSNNSYVKVFERQTTAANTGNRKSTMALGQIKTGDYSSLNGTWQNGQGNQIKIHNQRMKFSDFGLTQDATPGTITKLKMDVPSLDDQQGNSKTVDGLKYHQQLTYQTSNGASMLQGSFSISGSSGGLYDVVFMPGGNNADLNNGDSSRDRIVALGTQNDPQNIPSDKIYYRSN</sequence>
<evidence type="ECO:0000256" key="1">
    <source>
        <dbReference type="SAM" id="MobiDB-lite"/>
    </source>
</evidence>
<dbReference type="AlphaFoldDB" id="A0A165RSF1"/>
<protein>
    <recommendedName>
        <fullName evidence="2">DUF6287 domain-containing protein</fullName>
    </recommendedName>
</protein>
<dbReference type="Proteomes" id="UP000094892">
    <property type="component" value="Unassembled WGS sequence"/>
</dbReference>
<evidence type="ECO:0000313" key="6">
    <source>
        <dbReference type="Proteomes" id="UP000094892"/>
    </source>
</evidence>
<evidence type="ECO:0000313" key="4">
    <source>
        <dbReference type="EMBL" id="ODO62400.1"/>
    </source>
</evidence>
<evidence type="ECO:0000313" key="3">
    <source>
        <dbReference type="EMBL" id="KZU95529.1"/>
    </source>
</evidence>
<feature type="region of interest" description="Disordered" evidence="1">
    <location>
        <begin position="63"/>
        <end position="96"/>
    </location>
</feature>
<dbReference type="EMBL" id="LUXM01000026">
    <property type="protein sequence ID" value="KZU95529.1"/>
    <property type="molecule type" value="Genomic_DNA"/>
</dbReference>
<dbReference type="InterPro" id="IPR046254">
    <property type="entry name" value="DUF6287"/>
</dbReference>
<feature type="compositionally biased region" description="Low complexity" evidence="1">
    <location>
        <begin position="82"/>
        <end position="92"/>
    </location>
</feature>